<organism evidence="11 12">
    <name type="scientific">Macrolepiota fuliginosa MF-IS2</name>
    <dbReference type="NCBI Taxonomy" id="1400762"/>
    <lineage>
        <taxon>Eukaryota</taxon>
        <taxon>Fungi</taxon>
        <taxon>Dikarya</taxon>
        <taxon>Basidiomycota</taxon>
        <taxon>Agaricomycotina</taxon>
        <taxon>Agaricomycetes</taxon>
        <taxon>Agaricomycetidae</taxon>
        <taxon>Agaricales</taxon>
        <taxon>Agaricineae</taxon>
        <taxon>Agaricaceae</taxon>
        <taxon>Macrolepiota</taxon>
    </lineage>
</organism>
<feature type="domain" description="PX" evidence="10">
    <location>
        <begin position="85"/>
        <end position="196"/>
    </location>
</feature>
<evidence type="ECO:0000256" key="5">
    <source>
        <dbReference type="ARBA" id="ARBA00022753"/>
    </source>
</evidence>
<dbReference type="InterPro" id="IPR001683">
    <property type="entry name" value="PX_dom"/>
</dbReference>
<dbReference type="OrthoDB" id="10254720at2759"/>
<evidence type="ECO:0000313" key="11">
    <source>
        <dbReference type="EMBL" id="KAF9444717.1"/>
    </source>
</evidence>
<keyword evidence="4" id="KW-0926">Vacuole</keyword>
<sequence length="196" mass="21808">MSGIDIEEEARLYDELRRTSKYELPPVSQPSLAYRQRRRSASSPPPSIFSNDIFIADNTGVSSSTSFTQDICITGWTSVGDAPPTSAGVKKSLRAAAHGSGSAYIVYDCMITTKEGTIIHILKRYTAFAELDAALRRTLPRHLTPSIPPLPPKNLLARFRPAFLDRRRRLLQYWLASILLHPEIGGTQVVKKWVIG</sequence>
<evidence type="ECO:0000313" key="12">
    <source>
        <dbReference type="Proteomes" id="UP000807342"/>
    </source>
</evidence>
<dbReference type="EMBL" id="MU151353">
    <property type="protein sequence ID" value="KAF9444717.1"/>
    <property type="molecule type" value="Genomic_DNA"/>
</dbReference>
<keyword evidence="6" id="KW-0472">Membrane</keyword>
<evidence type="ECO:0000256" key="4">
    <source>
        <dbReference type="ARBA" id="ARBA00022554"/>
    </source>
</evidence>
<dbReference type="InterPro" id="IPR036871">
    <property type="entry name" value="PX_dom_sf"/>
</dbReference>
<dbReference type="Gene3D" id="3.30.1520.10">
    <property type="entry name" value="Phox-like domain"/>
    <property type="match status" value="1"/>
</dbReference>
<protein>
    <recommendedName>
        <fullName evidence="8">Endosomal/vacuolar adapter protein YPT35</fullName>
    </recommendedName>
    <alternativeName>
        <fullName evidence="9">PX domain-containing protein YPT35</fullName>
    </alternativeName>
</protein>
<comment type="similarity">
    <text evidence="3">Belongs to the YPT35 family.</text>
</comment>
<gene>
    <name evidence="11" type="ORF">P691DRAFT_324048</name>
</gene>
<dbReference type="Pfam" id="PF00787">
    <property type="entry name" value="PX"/>
    <property type="match status" value="1"/>
</dbReference>
<evidence type="ECO:0000256" key="2">
    <source>
        <dbReference type="ARBA" id="ARBA00004177"/>
    </source>
</evidence>
<accession>A0A9P5X7C9</accession>
<keyword evidence="5" id="KW-0967">Endosome</keyword>
<dbReference type="InterPro" id="IPR037917">
    <property type="entry name" value="Ypt35_PX"/>
</dbReference>
<evidence type="ECO:0000256" key="7">
    <source>
        <dbReference type="ARBA" id="ARBA00033728"/>
    </source>
</evidence>
<name>A0A9P5X7C9_9AGAR</name>
<reference evidence="11" key="1">
    <citation type="submission" date="2020-11" db="EMBL/GenBank/DDBJ databases">
        <authorList>
            <consortium name="DOE Joint Genome Institute"/>
            <person name="Ahrendt S."/>
            <person name="Riley R."/>
            <person name="Andreopoulos W."/>
            <person name="Labutti K."/>
            <person name="Pangilinan J."/>
            <person name="Ruiz-Duenas F.J."/>
            <person name="Barrasa J.M."/>
            <person name="Sanchez-Garcia M."/>
            <person name="Camarero S."/>
            <person name="Miyauchi S."/>
            <person name="Serrano A."/>
            <person name="Linde D."/>
            <person name="Babiker R."/>
            <person name="Drula E."/>
            <person name="Ayuso-Fernandez I."/>
            <person name="Pacheco R."/>
            <person name="Padilla G."/>
            <person name="Ferreira P."/>
            <person name="Barriuso J."/>
            <person name="Kellner H."/>
            <person name="Castanera R."/>
            <person name="Alfaro M."/>
            <person name="Ramirez L."/>
            <person name="Pisabarro A.G."/>
            <person name="Kuo A."/>
            <person name="Tritt A."/>
            <person name="Lipzen A."/>
            <person name="He G."/>
            <person name="Yan M."/>
            <person name="Ng V."/>
            <person name="Cullen D."/>
            <person name="Martin F."/>
            <person name="Rosso M.-N."/>
            <person name="Henrissat B."/>
            <person name="Hibbett D."/>
            <person name="Martinez A.T."/>
            <person name="Grigoriev I.V."/>
        </authorList>
    </citation>
    <scope>NUCLEOTIDE SEQUENCE</scope>
    <source>
        <strain evidence="11">MF-IS2</strain>
    </source>
</reference>
<dbReference type="PROSITE" id="PS50195">
    <property type="entry name" value="PX"/>
    <property type="match status" value="1"/>
</dbReference>
<evidence type="ECO:0000256" key="9">
    <source>
        <dbReference type="ARBA" id="ARBA00033785"/>
    </source>
</evidence>
<comment type="caution">
    <text evidence="11">The sequence shown here is derived from an EMBL/GenBank/DDBJ whole genome shotgun (WGS) entry which is preliminary data.</text>
</comment>
<dbReference type="SUPFAM" id="SSF64268">
    <property type="entry name" value="PX domain"/>
    <property type="match status" value="1"/>
</dbReference>
<dbReference type="AlphaFoldDB" id="A0A9P5X7C9"/>
<dbReference type="CDD" id="cd07280">
    <property type="entry name" value="PX_YPT35"/>
    <property type="match status" value="1"/>
</dbReference>
<dbReference type="GO" id="GO:0005774">
    <property type="term" value="C:vacuolar membrane"/>
    <property type="evidence" value="ECO:0007669"/>
    <property type="project" value="UniProtKB-SubCell"/>
</dbReference>
<evidence type="ECO:0000256" key="6">
    <source>
        <dbReference type="ARBA" id="ARBA00023136"/>
    </source>
</evidence>
<comment type="subcellular location">
    <subcellularLocation>
        <location evidence="2">Endosome</location>
    </subcellularLocation>
    <subcellularLocation>
        <location evidence="1">Vacuole membrane</location>
        <topology evidence="1">Peripheral membrane protein</topology>
    </subcellularLocation>
</comment>
<evidence type="ECO:0000256" key="3">
    <source>
        <dbReference type="ARBA" id="ARBA00007426"/>
    </source>
</evidence>
<dbReference type="Proteomes" id="UP000807342">
    <property type="component" value="Unassembled WGS sequence"/>
</dbReference>
<evidence type="ECO:0000256" key="8">
    <source>
        <dbReference type="ARBA" id="ARBA00033774"/>
    </source>
</evidence>
<proteinExistence type="inferred from homology"/>
<evidence type="ECO:0000256" key="1">
    <source>
        <dbReference type="ARBA" id="ARBA00004148"/>
    </source>
</evidence>
<dbReference type="GO" id="GO:0032266">
    <property type="term" value="F:phosphatidylinositol-3-phosphate binding"/>
    <property type="evidence" value="ECO:0007669"/>
    <property type="project" value="InterPro"/>
</dbReference>
<evidence type="ECO:0000259" key="10">
    <source>
        <dbReference type="PROSITE" id="PS50195"/>
    </source>
</evidence>
<keyword evidence="12" id="KW-1185">Reference proteome</keyword>
<dbReference type="GO" id="GO:0010008">
    <property type="term" value="C:endosome membrane"/>
    <property type="evidence" value="ECO:0007669"/>
    <property type="project" value="UniProtKB-SubCell"/>
</dbReference>
<comment type="function">
    <text evidence="7">Recruits the lipid transfer protein VPS13 to endosomal and vacuolar membranes.</text>
</comment>